<name>A0ACC4W6D4_STRFR</name>
<organism evidence="1 2">
    <name type="scientific">Streptomyces fradiae</name>
    <name type="common">Streptomyces roseoflavus</name>
    <dbReference type="NCBI Taxonomy" id="1906"/>
    <lineage>
        <taxon>Bacteria</taxon>
        <taxon>Bacillati</taxon>
        <taxon>Actinomycetota</taxon>
        <taxon>Actinomycetes</taxon>
        <taxon>Kitasatosporales</taxon>
        <taxon>Streptomycetaceae</taxon>
        <taxon>Streptomyces</taxon>
    </lineage>
</organism>
<evidence type="ECO:0000313" key="2">
    <source>
        <dbReference type="Proteomes" id="UP000037185"/>
    </source>
</evidence>
<gene>
    <name evidence="1" type="ORF">ADZ36_23185</name>
</gene>
<reference evidence="1" key="1">
    <citation type="submission" date="2015-07" db="EMBL/GenBank/DDBJ databases">
        <title>Draft genome sequence of Streptomyces fradiae, a resistant strain to nitron-oligomycin.</title>
        <authorList>
            <person name="Vatlin A.A."/>
            <person name="Bekker O.B."/>
            <person name="Danilenko V.N."/>
        </authorList>
    </citation>
    <scope>NUCLEOTIDE SEQUENCE</scope>
    <source>
        <strain evidence="1">Olg1-1</strain>
    </source>
</reference>
<evidence type="ECO:0000313" key="1">
    <source>
        <dbReference type="EMBL" id="KNE80199.1"/>
    </source>
</evidence>
<protein>
    <submittedName>
        <fullName evidence="1">Membrane protein</fullName>
    </submittedName>
</protein>
<sequence length="213" mass="21441">MGGGARWGADVRAAVREGGTPGGARFALFAECLLTGVWVLIAALPLVTLLPAFAAGCGHLRRHLAGERCTRREFAAGLREAVRTGLGWSLLWWTGVALLAVDLWVAGSGALPGAVPMAAAAWAGLAVLTVTGLRTAAVRPPGGSWARAAAGALRRTCVTDPGGSALLIGGLAVVAVAAGQQLPLAAPALGCLVACAVAVERRCEARVGQPDGR</sequence>
<comment type="caution">
    <text evidence="1">The sequence shown here is derived from an EMBL/GenBank/DDBJ whole genome shotgun (WGS) entry which is preliminary data.</text>
</comment>
<dbReference type="Proteomes" id="UP000037185">
    <property type="component" value="Unassembled WGS sequence"/>
</dbReference>
<proteinExistence type="predicted"/>
<keyword evidence="2" id="KW-1185">Reference proteome</keyword>
<accession>A0ACC4W6D4</accession>
<dbReference type="EMBL" id="LGSP01000056">
    <property type="protein sequence ID" value="KNE80199.1"/>
    <property type="molecule type" value="Genomic_DNA"/>
</dbReference>